<proteinExistence type="inferred from homology"/>
<comment type="similarity">
    <text evidence="1">Belongs to the HMG-CoA reductase family.</text>
</comment>
<dbReference type="PANTHER" id="PTHR10572:SF24">
    <property type="entry name" value="3-HYDROXY-3-METHYLGLUTARYL-COENZYME A REDUCTASE"/>
    <property type="match status" value="1"/>
</dbReference>
<dbReference type="GO" id="GO:0004420">
    <property type="term" value="F:hydroxymethylglutaryl-CoA reductase (NADPH) activity"/>
    <property type="evidence" value="ECO:0007669"/>
    <property type="project" value="InterPro"/>
</dbReference>
<evidence type="ECO:0000256" key="1">
    <source>
        <dbReference type="ARBA" id="ARBA00007661"/>
    </source>
</evidence>
<name>X1SRH1_9ZZZZ</name>
<dbReference type="PROSITE" id="PS00318">
    <property type="entry name" value="HMG_COA_REDUCTASE_2"/>
    <property type="match status" value="1"/>
</dbReference>
<dbReference type="InterPro" id="IPR023076">
    <property type="entry name" value="HMG_CoA_Rdtase_CS"/>
</dbReference>
<evidence type="ECO:0000256" key="2">
    <source>
        <dbReference type="ARBA" id="ARBA00023002"/>
    </source>
</evidence>
<organism evidence="3">
    <name type="scientific">marine sediment metagenome</name>
    <dbReference type="NCBI Taxonomy" id="412755"/>
    <lineage>
        <taxon>unclassified sequences</taxon>
        <taxon>metagenomes</taxon>
        <taxon>ecological metagenomes</taxon>
    </lineage>
</organism>
<dbReference type="Pfam" id="PF00368">
    <property type="entry name" value="HMG-CoA_red"/>
    <property type="match status" value="1"/>
</dbReference>
<dbReference type="EMBL" id="BARW01022093">
    <property type="protein sequence ID" value="GAI95503.1"/>
    <property type="molecule type" value="Genomic_DNA"/>
</dbReference>
<dbReference type="AlphaFoldDB" id="X1SRH1"/>
<evidence type="ECO:0000313" key="3">
    <source>
        <dbReference type="EMBL" id="GAI95503.1"/>
    </source>
</evidence>
<dbReference type="SUPFAM" id="SSF55035">
    <property type="entry name" value="NAD-binding domain of HMG-CoA reductase"/>
    <property type="match status" value="1"/>
</dbReference>
<dbReference type="PROSITE" id="PS50065">
    <property type="entry name" value="HMG_COA_REDUCTASE_4"/>
    <property type="match status" value="1"/>
</dbReference>
<dbReference type="InterPro" id="IPR002202">
    <property type="entry name" value="HMG_CoA_Rdtase"/>
</dbReference>
<dbReference type="Gene3D" id="3.90.770.10">
    <property type="entry name" value="3-hydroxy-3-methylglutaryl-coenzyme A Reductase, Chain A, domain 2"/>
    <property type="match status" value="1"/>
</dbReference>
<dbReference type="InterPro" id="IPR023074">
    <property type="entry name" value="HMG_CoA_Rdtase_cat_sf"/>
</dbReference>
<dbReference type="PANTHER" id="PTHR10572">
    <property type="entry name" value="3-HYDROXY-3-METHYLGLUTARYL-COENZYME A REDUCTASE"/>
    <property type="match status" value="1"/>
</dbReference>
<dbReference type="PRINTS" id="PR00071">
    <property type="entry name" value="HMGCOARDTASE"/>
</dbReference>
<feature type="non-terminal residue" evidence="3">
    <location>
        <position position="1"/>
    </location>
</feature>
<gene>
    <name evidence="3" type="ORF">S12H4_36975</name>
</gene>
<dbReference type="GO" id="GO:0008299">
    <property type="term" value="P:isoprenoid biosynthetic process"/>
    <property type="evidence" value="ECO:0007669"/>
    <property type="project" value="TreeGrafter"/>
</dbReference>
<sequence>SELELKHVALSGNMCVDKKSSALNLVMGRGKTVISEVVLTRDVIKEVLKTSPAAMADIVYRKCLIGSALASSYGFNAQFANVIAAIFIATGQDAAHVVEGSQGFTTAELTEEGDLLFSVSIPSLQVGTVGGGTALGTQREALEIIGVYGAGEPPGSNASKFAEIVAAAVLAGEISLIGALGTRHLAEAHVRLNR</sequence>
<protein>
    <recommendedName>
        <fullName evidence="4">Hydroxymethylglutaryl-CoA reductase (NADPH)</fullName>
    </recommendedName>
</protein>
<dbReference type="GO" id="GO:0016126">
    <property type="term" value="P:sterol biosynthetic process"/>
    <property type="evidence" value="ECO:0007669"/>
    <property type="project" value="TreeGrafter"/>
</dbReference>
<dbReference type="SUPFAM" id="SSF56542">
    <property type="entry name" value="Substrate-binding domain of HMG-CoA reductase"/>
    <property type="match status" value="1"/>
</dbReference>
<dbReference type="InterPro" id="IPR009029">
    <property type="entry name" value="HMG_CoA_Rdtase_sub-bd_dom_sf"/>
</dbReference>
<evidence type="ECO:0008006" key="4">
    <source>
        <dbReference type="Google" id="ProtNLM"/>
    </source>
</evidence>
<comment type="caution">
    <text evidence="3">The sequence shown here is derived from an EMBL/GenBank/DDBJ whole genome shotgun (WGS) entry which is preliminary data.</text>
</comment>
<accession>X1SRH1</accession>
<reference evidence="3" key="1">
    <citation type="journal article" date="2014" name="Front. Microbiol.">
        <title>High frequency of phylogenetically diverse reductive dehalogenase-homologous genes in deep subseafloor sedimentary metagenomes.</title>
        <authorList>
            <person name="Kawai M."/>
            <person name="Futagami T."/>
            <person name="Toyoda A."/>
            <person name="Takaki Y."/>
            <person name="Nishi S."/>
            <person name="Hori S."/>
            <person name="Arai W."/>
            <person name="Tsubouchi T."/>
            <person name="Morono Y."/>
            <person name="Uchiyama I."/>
            <person name="Ito T."/>
            <person name="Fujiyama A."/>
            <person name="Inagaki F."/>
            <person name="Takami H."/>
        </authorList>
    </citation>
    <scope>NUCLEOTIDE SEQUENCE</scope>
    <source>
        <strain evidence="3">Expedition CK06-06</strain>
    </source>
</reference>
<keyword evidence="2" id="KW-0560">Oxidoreductase</keyword>
<dbReference type="InterPro" id="IPR009023">
    <property type="entry name" value="HMG_CoA_Rdtase_NAD(P)-bd_sf"/>
</dbReference>
<dbReference type="GO" id="GO:0015936">
    <property type="term" value="P:coenzyme A metabolic process"/>
    <property type="evidence" value="ECO:0007669"/>
    <property type="project" value="InterPro"/>
</dbReference>